<sequence length="784" mass="89540">MSVEGWKKSWVRDRLREEIGKQVNTIRRNILERTQDVGISEFAQSQIINRQGIHRSVNPVFIYADLAVSQISQLSTQDLHIQSEVDYETLLSDPETVESIQIRSSSMNMFLRDKNKRTLLSAAASIGRADVIDAIFRSFEPDRAGINVTDHEGCTALHVAMEQSHYIVCQTLLLKGADYNLKNKDGDTIIHLLMRKKDDEQVSSLLRFICALPTRKHWDRQNRQGETALHLACQSGLEECVFILMWCGADPTRMTRRGETAEHYVEYSTTDRKDKILQLLREVKPEGQQATSISDVDLTKSSNLNLSRNDVPITISSIAHKKPILLVPGLCSSALEVWRSPWNKEGNMDWMRSRLWLSMAKLGGQKVTAHRSLHLTNYSKHGFNTWSSKTDGKIQQVRRRKRQELKGEGIKVRAVEGLHGIDFLSEDLLVRGATCVFSDLINNLTMHGYDSNSLSASTYDWRIPPSKLEERDNHLTKMILNIEMLRKLNGGRKVVLIAHSMGNRLVQYFLTWAEKNHGREWIDANIDTFVAVGAPWLGAPKTVRGAVTGEKFTLDLFLTDAEGQQLCRGVGTLPWMFPLRSSFVGRSHYAYIRSKESLTPGTRTVEDLKDQFEPHTIQDCFEKSGAASTWAVFEEHFKSDPLYWNLESKEDMEDEGDLPVLKNPPVNRLVCIHGINVRTECVFFFTRDKKNENMFMVDPTVNLEFEGLLVKGGIGYERRRTPQNLADTTGSGDGTVPYMSLNYPQIWKNGQVKEEIQIHTLENAEHRAILQDYRFFQLLYQYIM</sequence>
<dbReference type="EMBL" id="MDYQ01000018">
    <property type="protein sequence ID" value="PRP87710.1"/>
    <property type="molecule type" value="Genomic_DNA"/>
</dbReference>
<dbReference type="InterPro" id="IPR029058">
    <property type="entry name" value="AB_hydrolase_fold"/>
</dbReference>
<gene>
    <name evidence="2" type="ORF">PROFUN_02410</name>
</gene>
<feature type="repeat" description="ANK" evidence="1">
    <location>
        <begin position="152"/>
        <end position="184"/>
    </location>
</feature>
<dbReference type="InterPro" id="IPR002110">
    <property type="entry name" value="Ankyrin_rpt"/>
</dbReference>
<reference evidence="2 3" key="1">
    <citation type="journal article" date="2018" name="Genome Biol. Evol.">
        <title>Multiple Roots of Fruiting Body Formation in Amoebozoa.</title>
        <authorList>
            <person name="Hillmann F."/>
            <person name="Forbes G."/>
            <person name="Novohradska S."/>
            <person name="Ferling I."/>
            <person name="Riege K."/>
            <person name="Groth M."/>
            <person name="Westermann M."/>
            <person name="Marz M."/>
            <person name="Spaller T."/>
            <person name="Winckler T."/>
            <person name="Schaap P."/>
            <person name="Glockner G."/>
        </authorList>
    </citation>
    <scope>NUCLEOTIDE SEQUENCE [LARGE SCALE GENOMIC DNA]</scope>
    <source>
        <strain evidence="2 3">Jena</strain>
    </source>
</reference>
<dbReference type="Proteomes" id="UP000241769">
    <property type="component" value="Unassembled WGS sequence"/>
</dbReference>
<dbReference type="OrthoDB" id="190846at2759"/>
<keyword evidence="3" id="KW-1185">Reference proteome</keyword>
<dbReference type="Gene3D" id="3.40.50.1820">
    <property type="entry name" value="alpha/beta hydrolase"/>
    <property type="match status" value="2"/>
</dbReference>
<dbReference type="GO" id="GO:0008374">
    <property type="term" value="F:O-acyltransferase activity"/>
    <property type="evidence" value="ECO:0007669"/>
    <property type="project" value="InterPro"/>
</dbReference>
<feature type="repeat" description="ANK" evidence="1">
    <location>
        <begin position="224"/>
        <end position="256"/>
    </location>
</feature>
<dbReference type="Pfam" id="PF02450">
    <property type="entry name" value="LCAT"/>
    <property type="match status" value="1"/>
</dbReference>
<dbReference type="PANTHER" id="PTHR11440">
    <property type="entry name" value="LECITHIN-CHOLESTEROL ACYLTRANSFERASE-RELATED"/>
    <property type="match status" value="1"/>
</dbReference>
<dbReference type="InterPro" id="IPR003386">
    <property type="entry name" value="LACT/PDAT_acylTrfase"/>
</dbReference>
<dbReference type="InParanoid" id="A0A2P6NUW2"/>
<dbReference type="STRING" id="1890364.A0A2P6NUW2"/>
<dbReference type="PROSITE" id="PS50297">
    <property type="entry name" value="ANK_REP_REGION"/>
    <property type="match status" value="2"/>
</dbReference>
<dbReference type="SUPFAM" id="SSF53474">
    <property type="entry name" value="alpha/beta-Hydrolases"/>
    <property type="match status" value="1"/>
</dbReference>
<dbReference type="AlphaFoldDB" id="A0A2P6NUW2"/>
<proteinExistence type="predicted"/>
<dbReference type="GO" id="GO:0006629">
    <property type="term" value="P:lipid metabolic process"/>
    <property type="evidence" value="ECO:0007669"/>
    <property type="project" value="InterPro"/>
</dbReference>
<evidence type="ECO:0000313" key="2">
    <source>
        <dbReference type="EMBL" id="PRP87710.1"/>
    </source>
</evidence>
<keyword evidence="1" id="KW-0040">ANK repeat</keyword>
<dbReference type="Pfam" id="PF12796">
    <property type="entry name" value="Ank_2"/>
    <property type="match status" value="1"/>
</dbReference>
<dbReference type="PROSITE" id="PS50088">
    <property type="entry name" value="ANK_REPEAT"/>
    <property type="match status" value="2"/>
</dbReference>
<dbReference type="SUPFAM" id="SSF48403">
    <property type="entry name" value="Ankyrin repeat"/>
    <property type="match status" value="1"/>
</dbReference>
<evidence type="ECO:0000256" key="1">
    <source>
        <dbReference type="PROSITE-ProRule" id="PRU00023"/>
    </source>
</evidence>
<organism evidence="2 3">
    <name type="scientific">Planoprotostelium fungivorum</name>
    <dbReference type="NCBI Taxonomy" id="1890364"/>
    <lineage>
        <taxon>Eukaryota</taxon>
        <taxon>Amoebozoa</taxon>
        <taxon>Evosea</taxon>
        <taxon>Variosea</taxon>
        <taxon>Cavosteliida</taxon>
        <taxon>Cavosteliaceae</taxon>
        <taxon>Planoprotostelium</taxon>
    </lineage>
</organism>
<name>A0A2P6NUW2_9EUKA</name>
<dbReference type="Gene3D" id="1.25.40.20">
    <property type="entry name" value="Ankyrin repeat-containing domain"/>
    <property type="match status" value="2"/>
</dbReference>
<protein>
    <submittedName>
        <fullName evidence="2">Uncharacterized protein</fullName>
    </submittedName>
</protein>
<evidence type="ECO:0000313" key="3">
    <source>
        <dbReference type="Proteomes" id="UP000241769"/>
    </source>
</evidence>
<comment type="caution">
    <text evidence="2">The sequence shown here is derived from an EMBL/GenBank/DDBJ whole genome shotgun (WGS) entry which is preliminary data.</text>
</comment>
<dbReference type="SMART" id="SM00248">
    <property type="entry name" value="ANK"/>
    <property type="match status" value="4"/>
</dbReference>
<dbReference type="InterPro" id="IPR036770">
    <property type="entry name" value="Ankyrin_rpt-contain_sf"/>
</dbReference>
<accession>A0A2P6NUW2</accession>